<feature type="region of interest" description="Disordered" evidence="1">
    <location>
        <begin position="199"/>
        <end position="235"/>
    </location>
</feature>
<evidence type="ECO:0000313" key="3">
    <source>
        <dbReference type="WBParaSite" id="ACRNAN_scaffold12122.g32679.t1"/>
    </source>
</evidence>
<protein>
    <submittedName>
        <fullName evidence="3">Uncharacterized protein</fullName>
    </submittedName>
</protein>
<reference evidence="3" key="1">
    <citation type="submission" date="2022-11" db="UniProtKB">
        <authorList>
            <consortium name="WormBaseParasite"/>
        </authorList>
    </citation>
    <scope>IDENTIFICATION</scope>
</reference>
<sequence>MKYQLAWHYAEDNCPWKIGFPAERQELFVEVLGCHSIFYEFSLEELDIKDTPTERLNAKQAEFKADQVSQDTYKRRKETPLEYGVEPAGPQPNDNHKINPPKEIDEKTEISSWLNDANILFIRGNLSADASSVLRIMNHRVANNTLSRWINVSDEITEFVSSKNNEGETEVDDHLWLTIAHELKVLDLIKIEHYDESILESDKDPKKTKKADPPVPAPPFPPPRLAQRTTNTTNF</sequence>
<keyword evidence="2" id="KW-1185">Reference proteome</keyword>
<dbReference type="AlphaFoldDB" id="A0A914CLD0"/>
<evidence type="ECO:0000256" key="1">
    <source>
        <dbReference type="SAM" id="MobiDB-lite"/>
    </source>
</evidence>
<organism evidence="2 3">
    <name type="scientific">Acrobeloides nanus</name>
    <dbReference type="NCBI Taxonomy" id="290746"/>
    <lineage>
        <taxon>Eukaryota</taxon>
        <taxon>Metazoa</taxon>
        <taxon>Ecdysozoa</taxon>
        <taxon>Nematoda</taxon>
        <taxon>Chromadorea</taxon>
        <taxon>Rhabditida</taxon>
        <taxon>Tylenchina</taxon>
        <taxon>Cephalobomorpha</taxon>
        <taxon>Cephaloboidea</taxon>
        <taxon>Cephalobidae</taxon>
        <taxon>Acrobeloides</taxon>
    </lineage>
</organism>
<evidence type="ECO:0000313" key="2">
    <source>
        <dbReference type="Proteomes" id="UP000887540"/>
    </source>
</evidence>
<accession>A0A914CLD0</accession>
<name>A0A914CLD0_9BILA</name>
<feature type="compositionally biased region" description="Pro residues" evidence="1">
    <location>
        <begin position="213"/>
        <end position="224"/>
    </location>
</feature>
<dbReference type="Proteomes" id="UP000887540">
    <property type="component" value="Unplaced"/>
</dbReference>
<dbReference type="WBParaSite" id="ACRNAN_scaffold12122.g32679.t1">
    <property type="protein sequence ID" value="ACRNAN_scaffold12122.g32679.t1"/>
    <property type="gene ID" value="ACRNAN_scaffold12122.g32679"/>
</dbReference>
<proteinExistence type="predicted"/>